<evidence type="ECO:0000256" key="1">
    <source>
        <dbReference type="SAM" id="MobiDB-lite"/>
    </source>
</evidence>
<dbReference type="SMART" id="SM00912">
    <property type="entry name" value="Haemagg_act"/>
    <property type="match status" value="1"/>
</dbReference>
<dbReference type="Proteomes" id="UP000473470">
    <property type="component" value="Unassembled WGS sequence"/>
</dbReference>
<dbReference type="InterPro" id="IPR011050">
    <property type="entry name" value="Pectin_lyase_fold/virulence"/>
</dbReference>
<proteinExistence type="predicted"/>
<dbReference type="InterPro" id="IPR008638">
    <property type="entry name" value="FhaB/CdiA-like_TPS"/>
</dbReference>
<accession>A0A6L3MU43</accession>
<feature type="region of interest" description="Disordered" evidence="1">
    <location>
        <begin position="3001"/>
        <end position="3025"/>
    </location>
</feature>
<keyword evidence="2" id="KW-1133">Transmembrane helix</keyword>
<dbReference type="RefSeq" id="WP_081069932.1">
    <property type="nucleotide sequence ID" value="NZ_CADESW010000030.1"/>
</dbReference>
<feature type="transmembrane region" description="Helical" evidence="2">
    <location>
        <begin position="43"/>
        <end position="65"/>
    </location>
</feature>
<evidence type="ECO:0000313" key="5">
    <source>
        <dbReference type="Proteomes" id="UP000473470"/>
    </source>
</evidence>
<dbReference type="Gene3D" id="2.160.20.10">
    <property type="entry name" value="Single-stranded right-handed beta-helix, Pectin lyase-like"/>
    <property type="match status" value="1"/>
</dbReference>
<dbReference type="NCBIfam" id="TIGR01731">
    <property type="entry name" value="fil_hemag_20aa"/>
    <property type="match status" value="11"/>
</dbReference>
<feature type="domain" description="Filamentous haemagglutinin FhaB/tRNA nuclease CdiA-like TPS" evidence="3">
    <location>
        <begin position="91"/>
        <end position="211"/>
    </location>
</feature>
<evidence type="ECO:0000256" key="2">
    <source>
        <dbReference type="SAM" id="Phobius"/>
    </source>
</evidence>
<organism evidence="4 5">
    <name type="scientific">Burkholderia stagnalis</name>
    <dbReference type="NCBI Taxonomy" id="1503054"/>
    <lineage>
        <taxon>Bacteria</taxon>
        <taxon>Pseudomonadati</taxon>
        <taxon>Pseudomonadota</taxon>
        <taxon>Betaproteobacteria</taxon>
        <taxon>Burkholderiales</taxon>
        <taxon>Burkholderiaceae</taxon>
        <taxon>Burkholderia</taxon>
        <taxon>Burkholderia cepacia complex</taxon>
    </lineage>
</organism>
<dbReference type="InterPro" id="IPR010069">
    <property type="entry name" value="CdiA_FHA1_rpt"/>
</dbReference>
<evidence type="ECO:0000313" key="4">
    <source>
        <dbReference type="EMBL" id="KAB0636435.1"/>
    </source>
</evidence>
<name>A0A6L3MU43_9BURK</name>
<keyword evidence="2" id="KW-0472">Membrane</keyword>
<dbReference type="EMBL" id="VZOK01000028">
    <property type="protein sequence ID" value="KAB0636435.1"/>
    <property type="molecule type" value="Genomic_DNA"/>
</dbReference>
<keyword evidence="2" id="KW-0812">Transmembrane</keyword>
<reference evidence="4 5" key="1">
    <citation type="submission" date="2019-09" db="EMBL/GenBank/DDBJ databases">
        <title>Draft genome sequences of 48 bacterial type strains from the CCUG.</title>
        <authorList>
            <person name="Tunovic T."/>
            <person name="Pineiro-Iglesias B."/>
            <person name="Unosson C."/>
            <person name="Inganas E."/>
            <person name="Ohlen M."/>
            <person name="Cardew S."/>
            <person name="Jensie-Markopoulos S."/>
            <person name="Salva-Serra F."/>
            <person name="Jaen-Luchoro D."/>
            <person name="Karlsson R."/>
            <person name="Svensson-Stadler L."/>
            <person name="Chun J."/>
            <person name="Moore E."/>
        </authorList>
    </citation>
    <scope>NUCLEOTIDE SEQUENCE [LARGE SCALE GENOMIC DNA]</scope>
    <source>
        <strain evidence="4 5">CCUG 65686</strain>
    </source>
</reference>
<evidence type="ECO:0000259" key="3">
    <source>
        <dbReference type="SMART" id="SM00912"/>
    </source>
</evidence>
<gene>
    <name evidence="4" type="ORF">F7R25_19680</name>
</gene>
<dbReference type="Pfam" id="PF05860">
    <property type="entry name" value="TPS"/>
    <property type="match status" value="1"/>
</dbReference>
<dbReference type="NCBIfam" id="TIGR01901">
    <property type="entry name" value="adhes_NPXG"/>
    <property type="match status" value="1"/>
</dbReference>
<protein>
    <submittedName>
        <fullName evidence="4">Filamentous hemagglutinin N-terminal domain-containing protein</fullName>
    </submittedName>
</protein>
<dbReference type="InterPro" id="IPR012334">
    <property type="entry name" value="Pectin_lyas_fold"/>
</dbReference>
<dbReference type="SUPFAM" id="SSF51126">
    <property type="entry name" value="Pectin lyase-like"/>
    <property type="match status" value="1"/>
</dbReference>
<comment type="caution">
    <text evidence="4">The sequence shown here is derived from an EMBL/GenBank/DDBJ whole genome shotgun (WGS) entry which is preliminary data.</text>
</comment>
<sequence length="3025" mass="295897">MCIETTRKALAVRLFQRDMARGSKWADCQIAAPTSGIDAARPFWMRVTALIMVAVTYFAPAVFLADEVAHAEPIVDPRAPITFQPSVTQTSTGVPAINIPAANGNGISVGQYQSFDVDSRGLVLNNSTVAGTPLLGGTLGANPNLNGRPASTIINQVTSNAIATLNGPLEVFGAPATVIVAAPGGVSVNGMSLTNAPGVTLTTGTPQFLTGVGGTATDFAHAGAVAYDVRSGAITISGPAGVNGPGAGIEGTVGNIDLIGQSVRINAPLRADQRVNVVTGNQIVTPVATDATGTTYGMSPNGTTNTAAAIGRTVAVDANQFGSVTSGTVYIVSTAAGMGVNTRGPLSATAGNVVVNSNGDIAVGQTFANQNVTLTGAGNTTLGGTGFANQNYTVNANGDVNAPGSVSAGQNVTMTAGGNLNAASVAANGAASLIAGQSMTIGTLSAHDIALQTTNGDLTVGSALSAPGAITATAGRDLNINGQVQGGNTVALAGGRNATVNGAVSGIGNTSITATTGTTQINGNAISNAGLSVTAGQSAVVGGNASAQGPLMVTAASGDATLAGTAVTPGALTVQASGTTTLGGQTQAGTASVSGSSVVVNGALATAGDATLTATNGSLTGNGSIRTTQGNVNLSASQNLAYSGAVQSGGAVVAKAGQDVTLADVSAPGAISITAGRDATETGSVAGGSTVSVQAGRNAAVNGAVSAVGDTSITVQTGTAAVGGNVLTNGALSVTAAQDTALGGTAQATGPIAIAAQSGSITGNGNLASSTGAVSLSAGQNIALAGALQSGSTLSSTAGGSTSLGGTVSAPGAVDIRSGTDTTIDGNAVGGSTLTVTSGGNTAVNGSAASLGDMSLSAANGTLSTSGSVTTLGRLTANGQQGANLGGDVYSAGNAQLSSGAGNVAIAGTLASPGTITVTAGQDAAISGNVHSGQSTSLTAARDVNLNGGLEVDGSGNASVAAGRNVTGNGAVNVANDTTLTAGNNIGITGAIQTGNNLSATAANNVSVGATIAVGSSTLTATNGSATLAGNVLSGGAAAITAGGDINAQGSVVSLGDLSANARSGSLTAAGPVSTAGNANLSAGQNLTLNGQATVSKDATLTGANIATQGLSVGGNLTATASGNLDTSAGQLNQPFSASAPAVSVGGDAVMSGANVVTANAVVAGTTQISGTQSLTTGGTAAYKGSATLAGGTVNNVGTQMAAGNLTVSGSNVSNTGTLSSLATTNVNASNLTNSGSIYGATSGLNVSGTTTNSGSLLATNALSLTTTALINRGGTIFAGDVNNQSAPTGDVVVTVNGSSGSFDNTSGQILAQHNLTLNLPNQAFDPSAATAGTINLGNALAINAQQVNNSGTWAMPGNSVSLNTTQGLTNTGTISKSGDITLSTSGTLTNSGTISAGNNVNLSGTVLNQTGATITANQDVNLSGAVTNAGTVSAVRDVNLSGTSYDNSGATTKAGRDLNANLSGDLVNVAGTISAQNNVTINAANVNNSRAGGNTTSTTTTTTDINTAGLGRELLASPMGTETLSVTYENIVSGSVSTDSATITARVGDLQPSSATSMSAPDLSGGTLYGVALPTVTRTTTTTQASGAAGVIAAGQDLSITTGTLNNHGSTISAGHNATLNVAALDNGGDAKVTTITDSIDAASYAAFLTQLKAAYTAGSLVVLPDASFTTTANITPSQVSAPALQTSTISSYTSQNAGQIIAGNNLNLNGTGSNLTNAGNLYAGQDLTIHANAFTNQGYHASSVTSTVGCAAGVSDTQCGYQYITTAFPSGFSYDRPGQAFSDARPIIEMYFHSQSTALFTSGPGNDSIGIFGDQISTQSYSYTQTNNTVFAGRDLTIAAPTVSNNYGNLLAGRDVVIGGAGTSRDNTDPTNSQTTLTQSASVTNSSGNLQAGRDIAISTATLTNTLSAPQQVYQNYGTTARYGCSGAYQHYCDAFVDMQSGSASTIIANRNLSISAGGVANTGSLITAGGQASIAVASTVTNQDQTLNAYWHDAFYGGIVGGSQPPDNFGCGNSGTCSTLFGSAYRSNAGIQPPTPSASLPGTIQAPSLTVTAGGTLQNSGNVMGQQVALTGATLVNGLTSPNVYTPQPTASQQVIPLGPVGVPTNAGAAQNGANAVANSAIQSSIVAGMVTRGTTTAIASQTVGAAVAPTLAQASVPGAGSSLGLSAGAASMPSTSPVQTISTQSNGPSPAYLINNPASQVIGGIGPSDLVANLPANLRPGSTLFYYDPFSENQVLQQVALAQTGKASFIDGLKFDSQKQKSVTEQEKSVLYANAIAYAKAHNIALGTALSSQQVAALDAPMLWYVEETVPEPGCTATGVASCPTVAALMPQVYLPQNYAVVQHDGTIVGQDVSLTATNKGTITNTGTIAASGTLSINAGTVTNQQRSTDVGTIYTYLPDVMGLMTTTGTVAQQGGFMSAANYDLNVDRLNQVGGALQKLDPNGQANASATADQLAALKSQLGGNFTQSTVSDNLHTSFQSLAESPGLFEQIGMAVTAVVASFITAGVATGLMAGGALAGTVGGSMVSAGAGGFSASAISQASTGQFSFTAALQSGLTSAVTAGLTNGITYSPDAGVGWAGLGGQIGDNSLSALAGVKNVGGAIVPQAGASTATTIGQTALALGAEATIQAGVQTAIQGGSFLTNLRNSAVADLAAAVAYGIGDATNPYSVQNVLEHAVLGCAAGAAMGQGCGGGAVGAATSAVISPLLVYAAANSGADAAAQQALVGGLATAVGGAAAAVAGQNVQAGMTAAQNNALNNDLQHVDKVVQLIDKLRARNPTIAAKYTSDDLLKAAENVYGGNGGPNGMRVWNSLADAQASTVARGTTFYRDAQGQYVEYWKVPAGAEDVARGIVDNAGYTYGPGYADVTKGNLGQLMSTYIAKFGADTSNFQGLGEGAAGLGLAGSLIKKETSAITAGANASGDFVLTDNRATKIFGTRDGHIADTQENRALLTSVANNPATTLGPDKYGTMWSAQLQSDGTQVWVQTRNGQIWNGGVNKTPLPYNPETGLAAPTKPGWKK</sequence>